<dbReference type="SUPFAM" id="SSF53335">
    <property type="entry name" value="S-adenosyl-L-methionine-dependent methyltransferases"/>
    <property type="match status" value="1"/>
</dbReference>
<accession>A0ABX0GS96</accession>
<dbReference type="GO" id="GO:0008168">
    <property type="term" value="F:methyltransferase activity"/>
    <property type="evidence" value="ECO:0007669"/>
    <property type="project" value="UniProtKB-KW"/>
</dbReference>
<sequence length="309" mass="33014">MSPDRRPPARPRIVGATRPDVFPEPGRHELTGATAELLRDLDVDEGWVLLIDGVPSSYVDLEDPTRLGFEYMDWIGSVLDGLAPDGLPLDTVHLGGGACSLARYVAATRPRSRQLVLERDPRLLELARDVLGLHTGPLLRTKAREARAGLAKERDASFDVVIRDAFAGVDVPDHLLTVQFLRDAARVLRPGGTYVANLADRPPLPLARREAASALAVWPHVALISEPSVLRGRRNGNVVLVASAAPLPIDALLRRTSSGAAPARMLFDERLVGFVAGAEPYLDPEDGPGGPAPDAQPGSSSPERSTSAG</sequence>
<reference evidence="3 4" key="1">
    <citation type="submission" date="2020-03" db="EMBL/GenBank/DDBJ databases">
        <title>Two novel Motilibacter sp.</title>
        <authorList>
            <person name="Liu S."/>
        </authorList>
    </citation>
    <scope>NUCLEOTIDE SEQUENCE [LARGE SCALE GENOMIC DNA]</scope>
    <source>
        <strain evidence="3 4">E257</strain>
    </source>
</reference>
<feature type="region of interest" description="Disordered" evidence="2">
    <location>
        <begin position="278"/>
        <end position="309"/>
    </location>
</feature>
<dbReference type="PANTHER" id="PTHR43317">
    <property type="entry name" value="THERMOSPERMINE SYNTHASE ACAULIS5"/>
    <property type="match status" value="1"/>
</dbReference>
<proteinExistence type="predicted"/>
<keyword evidence="4" id="KW-1185">Reference proteome</keyword>
<dbReference type="Proteomes" id="UP000800981">
    <property type="component" value="Unassembled WGS sequence"/>
</dbReference>
<protein>
    <submittedName>
        <fullName evidence="3">Methyltransferase domain-containing protein</fullName>
    </submittedName>
</protein>
<evidence type="ECO:0000313" key="4">
    <source>
        <dbReference type="Proteomes" id="UP000800981"/>
    </source>
</evidence>
<dbReference type="PANTHER" id="PTHR43317:SF1">
    <property type="entry name" value="THERMOSPERMINE SYNTHASE ACAULIS5"/>
    <property type="match status" value="1"/>
</dbReference>
<dbReference type="CDD" id="cd02440">
    <property type="entry name" value="AdoMet_MTases"/>
    <property type="match status" value="1"/>
</dbReference>
<evidence type="ECO:0000256" key="1">
    <source>
        <dbReference type="ARBA" id="ARBA00023115"/>
    </source>
</evidence>
<name>A0ABX0GS96_9ACTN</name>
<gene>
    <name evidence="3" type="ORF">G9H71_08150</name>
</gene>
<feature type="compositionally biased region" description="Low complexity" evidence="2">
    <location>
        <begin position="292"/>
        <end position="302"/>
    </location>
</feature>
<keyword evidence="1" id="KW-0620">Polyamine biosynthesis</keyword>
<dbReference type="RefSeq" id="WP_166280447.1">
    <property type="nucleotide sequence ID" value="NZ_JAANNP010000002.1"/>
</dbReference>
<dbReference type="GO" id="GO:0032259">
    <property type="term" value="P:methylation"/>
    <property type="evidence" value="ECO:0007669"/>
    <property type="project" value="UniProtKB-KW"/>
</dbReference>
<dbReference type="Gene3D" id="3.40.50.150">
    <property type="entry name" value="Vaccinia Virus protein VP39"/>
    <property type="match status" value="1"/>
</dbReference>
<evidence type="ECO:0000313" key="3">
    <source>
        <dbReference type="EMBL" id="NHC13751.1"/>
    </source>
</evidence>
<organism evidence="3 4">
    <name type="scientific">Motilibacter deserti</name>
    <dbReference type="NCBI Taxonomy" id="2714956"/>
    <lineage>
        <taxon>Bacteria</taxon>
        <taxon>Bacillati</taxon>
        <taxon>Actinomycetota</taxon>
        <taxon>Actinomycetes</taxon>
        <taxon>Motilibacterales</taxon>
        <taxon>Motilibacteraceae</taxon>
        <taxon>Motilibacter</taxon>
    </lineage>
</organism>
<comment type="caution">
    <text evidence="3">The sequence shown here is derived from an EMBL/GenBank/DDBJ whole genome shotgun (WGS) entry which is preliminary data.</text>
</comment>
<evidence type="ECO:0000256" key="2">
    <source>
        <dbReference type="SAM" id="MobiDB-lite"/>
    </source>
</evidence>
<dbReference type="InterPro" id="IPR029063">
    <property type="entry name" value="SAM-dependent_MTases_sf"/>
</dbReference>
<keyword evidence="3" id="KW-0808">Transferase</keyword>
<dbReference type="NCBIfam" id="NF037959">
    <property type="entry name" value="MFS_SpdSyn"/>
    <property type="match status" value="1"/>
</dbReference>
<dbReference type="EMBL" id="JAANNP010000002">
    <property type="protein sequence ID" value="NHC13751.1"/>
    <property type="molecule type" value="Genomic_DNA"/>
</dbReference>
<keyword evidence="3" id="KW-0489">Methyltransferase</keyword>